<evidence type="ECO:0000313" key="1">
    <source>
        <dbReference type="EMBL" id="PNX89114.1"/>
    </source>
</evidence>
<comment type="caution">
    <text evidence="1">The sequence shown here is derived from an EMBL/GenBank/DDBJ whole genome shotgun (WGS) entry which is preliminary data.</text>
</comment>
<sequence>MVLGKSVVSYSLVKLFLSQMWMIPRLPLRDLTVVSEPMIRRRVELAPCIKSLPNKGGQTACPVEQRQRRYKCSVAVRASA</sequence>
<name>A0A2K3MEA1_TRIPR</name>
<reference evidence="1 2" key="2">
    <citation type="journal article" date="2017" name="Front. Plant Sci.">
        <title>Gene Classification and Mining of Molecular Markers Useful in Red Clover (Trifolium pratense) Breeding.</title>
        <authorList>
            <person name="Istvanek J."/>
            <person name="Dluhosova J."/>
            <person name="Dluhos P."/>
            <person name="Patkova L."/>
            <person name="Nedelnik J."/>
            <person name="Repkova J."/>
        </authorList>
    </citation>
    <scope>NUCLEOTIDE SEQUENCE [LARGE SCALE GENOMIC DNA]</scope>
    <source>
        <strain evidence="2">cv. Tatra</strain>
        <tissue evidence="1">Young leaves</tissue>
    </source>
</reference>
<proteinExistence type="predicted"/>
<dbReference type="AlphaFoldDB" id="A0A2K3MEA1"/>
<dbReference type="Proteomes" id="UP000236291">
    <property type="component" value="Unassembled WGS sequence"/>
</dbReference>
<accession>A0A2K3MEA1</accession>
<organism evidence="1 2">
    <name type="scientific">Trifolium pratense</name>
    <name type="common">Red clover</name>
    <dbReference type="NCBI Taxonomy" id="57577"/>
    <lineage>
        <taxon>Eukaryota</taxon>
        <taxon>Viridiplantae</taxon>
        <taxon>Streptophyta</taxon>
        <taxon>Embryophyta</taxon>
        <taxon>Tracheophyta</taxon>
        <taxon>Spermatophyta</taxon>
        <taxon>Magnoliopsida</taxon>
        <taxon>eudicotyledons</taxon>
        <taxon>Gunneridae</taxon>
        <taxon>Pentapetalae</taxon>
        <taxon>rosids</taxon>
        <taxon>fabids</taxon>
        <taxon>Fabales</taxon>
        <taxon>Fabaceae</taxon>
        <taxon>Papilionoideae</taxon>
        <taxon>50 kb inversion clade</taxon>
        <taxon>NPAAA clade</taxon>
        <taxon>Hologalegina</taxon>
        <taxon>IRL clade</taxon>
        <taxon>Trifolieae</taxon>
        <taxon>Trifolium</taxon>
    </lineage>
</organism>
<gene>
    <name evidence="1" type="ORF">L195_g045231</name>
</gene>
<protein>
    <submittedName>
        <fullName evidence="1">Uncharacterized protein</fullName>
    </submittedName>
</protein>
<reference evidence="1 2" key="1">
    <citation type="journal article" date="2014" name="Am. J. Bot.">
        <title>Genome assembly and annotation for red clover (Trifolium pratense; Fabaceae).</title>
        <authorList>
            <person name="Istvanek J."/>
            <person name="Jaros M."/>
            <person name="Krenek A."/>
            <person name="Repkova J."/>
        </authorList>
    </citation>
    <scope>NUCLEOTIDE SEQUENCE [LARGE SCALE GENOMIC DNA]</scope>
    <source>
        <strain evidence="2">cv. Tatra</strain>
        <tissue evidence="1">Young leaves</tissue>
    </source>
</reference>
<evidence type="ECO:0000313" key="2">
    <source>
        <dbReference type="Proteomes" id="UP000236291"/>
    </source>
</evidence>
<dbReference type="EMBL" id="ASHM01058699">
    <property type="protein sequence ID" value="PNX89114.1"/>
    <property type="molecule type" value="Genomic_DNA"/>
</dbReference>